<evidence type="ECO:0000259" key="4">
    <source>
        <dbReference type="SMART" id="SM00849"/>
    </source>
</evidence>
<gene>
    <name evidence="5" type="ordered locus">AciX8_2279</name>
</gene>
<keyword evidence="3" id="KW-0732">Signal</keyword>
<evidence type="ECO:0000313" key="6">
    <source>
        <dbReference type="Proteomes" id="UP000007113"/>
    </source>
</evidence>
<evidence type="ECO:0000256" key="2">
    <source>
        <dbReference type="SAM" id="MobiDB-lite"/>
    </source>
</evidence>
<protein>
    <submittedName>
        <fullName evidence="5">Beta-lactamase domain protein</fullName>
    </submittedName>
</protein>
<dbReference type="eggNOG" id="COG0491">
    <property type="taxonomic scope" value="Bacteria"/>
</dbReference>
<dbReference type="InterPro" id="IPR036866">
    <property type="entry name" value="RibonucZ/Hydroxyglut_hydro"/>
</dbReference>
<dbReference type="InterPro" id="IPR001279">
    <property type="entry name" value="Metallo-B-lactamas"/>
</dbReference>
<dbReference type="KEGG" id="gma:AciX8_2279"/>
<feature type="region of interest" description="Disordered" evidence="2">
    <location>
        <begin position="312"/>
        <end position="339"/>
    </location>
</feature>
<dbReference type="PANTHER" id="PTHR42951:SF4">
    <property type="entry name" value="ACYL-COENZYME A THIOESTERASE MBLAC2"/>
    <property type="match status" value="1"/>
</dbReference>
<dbReference type="GO" id="GO:0017001">
    <property type="term" value="P:antibiotic catabolic process"/>
    <property type="evidence" value="ECO:0007669"/>
    <property type="project" value="UniProtKB-ARBA"/>
</dbReference>
<name>G8NW85_GRAMM</name>
<evidence type="ECO:0000313" key="5">
    <source>
        <dbReference type="EMBL" id="AEU36597.1"/>
    </source>
</evidence>
<dbReference type="Proteomes" id="UP000007113">
    <property type="component" value="Chromosome"/>
</dbReference>
<dbReference type="Pfam" id="PF00753">
    <property type="entry name" value="Lactamase_B"/>
    <property type="match status" value="1"/>
</dbReference>
<feature type="compositionally biased region" description="Basic and acidic residues" evidence="2">
    <location>
        <begin position="316"/>
        <end position="339"/>
    </location>
</feature>
<comment type="similarity">
    <text evidence="1">Belongs to the metallo-beta-lactamase superfamily. Class-B beta-lactamase family.</text>
</comment>
<dbReference type="AlphaFoldDB" id="G8NW85"/>
<dbReference type="HOGENOM" id="CLU_064918_0_0_0"/>
<keyword evidence="6" id="KW-1185">Reference proteome</keyword>
<accession>G8NW85</accession>
<dbReference type="PANTHER" id="PTHR42951">
    <property type="entry name" value="METALLO-BETA-LACTAMASE DOMAIN-CONTAINING"/>
    <property type="match status" value="1"/>
</dbReference>
<organism evidence="5 6">
    <name type="scientific">Granulicella mallensis (strain ATCC BAA-1857 / DSM 23137 / MP5ACTX8)</name>
    <dbReference type="NCBI Taxonomy" id="682795"/>
    <lineage>
        <taxon>Bacteria</taxon>
        <taxon>Pseudomonadati</taxon>
        <taxon>Acidobacteriota</taxon>
        <taxon>Terriglobia</taxon>
        <taxon>Terriglobales</taxon>
        <taxon>Acidobacteriaceae</taxon>
        <taxon>Granulicella</taxon>
    </lineage>
</organism>
<evidence type="ECO:0000256" key="1">
    <source>
        <dbReference type="ARBA" id="ARBA00005250"/>
    </source>
</evidence>
<dbReference type="RefSeq" id="WP_014265475.1">
    <property type="nucleotide sequence ID" value="NC_016631.1"/>
</dbReference>
<dbReference type="SUPFAM" id="SSF56281">
    <property type="entry name" value="Metallo-hydrolase/oxidoreductase"/>
    <property type="match status" value="1"/>
</dbReference>
<feature type="chain" id="PRO_5003512424" evidence="3">
    <location>
        <begin position="25"/>
        <end position="339"/>
    </location>
</feature>
<proteinExistence type="inferred from homology"/>
<dbReference type="InterPro" id="IPR050855">
    <property type="entry name" value="NDM-1-like"/>
</dbReference>
<dbReference type="SMART" id="SM00849">
    <property type="entry name" value="Lactamase_B"/>
    <property type="match status" value="1"/>
</dbReference>
<reference evidence="5 6" key="1">
    <citation type="submission" date="2011-11" db="EMBL/GenBank/DDBJ databases">
        <title>Complete sequence of Granulicella mallensis MP5ACTX8.</title>
        <authorList>
            <consortium name="US DOE Joint Genome Institute"/>
            <person name="Lucas S."/>
            <person name="Copeland A."/>
            <person name="Lapidus A."/>
            <person name="Cheng J.-F."/>
            <person name="Goodwin L."/>
            <person name="Pitluck S."/>
            <person name="Peters L."/>
            <person name="Lu M."/>
            <person name="Detter J.C."/>
            <person name="Han C."/>
            <person name="Tapia R."/>
            <person name="Land M."/>
            <person name="Hauser L."/>
            <person name="Kyrpides N."/>
            <person name="Ivanova N."/>
            <person name="Mikhailova N."/>
            <person name="Pagani I."/>
            <person name="Rawat S."/>
            <person name="Mannisto M."/>
            <person name="Haggblom M."/>
            <person name="Woyke T."/>
        </authorList>
    </citation>
    <scope>NUCLEOTIDE SEQUENCE [LARGE SCALE GENOMIC DNA]</scope>
    <source>
        <strain evidence="6">ATCC BAA-1857 / DSM 23137 / MP5ACTX8</strain>
    </source>
</reference>
<dbReference type="Gene3D" id="3.60.15.10">
    <property type="entry name" value="Ribonuclease Z/Hydroxyacylglutathione hydrolase-like"/>
    <property type="match status" value="1"/>
</dbReference>
<sequence length="339" mass="37977" precursor="true">MNKISFALTNLAAVLCLAVCSAHAQLPEPDGGTIERGVLPTRWLSEGLKCMEIPEWQVHEYNPNFFLLRQSPCTDYEKPVVFLFFGKDKAMLIDTGSRKGNLAPSLQWVVKNWLARNGRTSIPLLVVHTHEHGDHIAGDAALQAMNDPAIPVTFLAPTDLEAAKRFYGITNWPTDIGHIDLGGRMIDVIPIPGHSALSIAFYDRRTAILLSGDTLYPGRLYVQDFAAFQASTERLIEFTKGKPVAHILGNHIEETNTPFLDYPVGTIYQPNEHELALSRGSLLELEDALLSMHGVPQRMALRDFSVWPSGRQFAKPGDKEKYEKHAKEEKEKMWEHSLQ</sequence>
<feature type="signal peptide" evidence="3">
    <location>
        <begin position="1"/>
        <end position="24"/>
    </location>
</feature>
<dbReference type="STRING" id="682795.AciX8_2279"/>
<evidence type="ECO:0000256" key="3">
    <source>
        <dbReference type="SAM" id="SignalP"/>
    </source>
</evidence>
<feature type="domain" description="Metallo-beta-lactamase" evidence="4">
    <location>
        <begin position="78"/>
        <end position="251"/>
    </location>
</feature>
<dbReference type="EMBL" id="CP003130">
    <property type="protein sequence ID" value="AEU36597.1"/>
    <property type="molecule type" value="Genomic_DNA"/>
</dbReference>